<dbReference type="GeneID" id="95978887"/>
<evidence type="ECO:0000256" key="7">
    <source>
        <dbReference type="ARBA" id="ARBA00025127"/>
    </source>
</evidence>
<evidence type="ECO:0000259" key="10">
    <source>
        <dbReference type="Pfam" id="PF05645"/>
    </source>
</evidence>
<evidence type="ECO:0000259" key="12">
    <source>
        <dbReference type="Pfam" id="PF22536"/>
    </source>
</evidence>
<feature type="domain" description="DNA-directed RNA polymerase III subunit RPC3 winged-helix" evidence="12">
    <location>
        <begin position="463"/>
        <end position="538"/>
    </location>
</feature>
<dbReference type="RefSeq" id="XP_069202765.1">
    <property type="nucleotide sequence ID" value="XM_069344934.1"/>
</dbReference>
<accession>A0ABR3PK25</accession>
<feature type="region of interest" description="Disordered" evidence="9">
    <location>
        <begin position="232"/>
        <end position="271"/>
    </location>
</feature>
<dbReference type="EMBL" id="JBFMKM010000004">
    <property type="protein sequence ID" value="KAL1306493.1"/>
    <property type="molecule type" value="Genomic_DNA"/>
</dbReference>
<reference evidence="13 14" key="1">
    <citation type="submission" date="2024-07" db="EMBL/GenBank/DDBJ databases">
        <title>Draft sequence of the Neodothiora populina.</title>
        <authorList>
            <person name="Drown D.D."/>
            <person name="Schuette U.S."/>
            <person name="Buechlein A.B."/>
            <person name="Rusch D.R."/>
            <person name="Winton L.W."/>
            <person name="Adams G.A."/>
        </authorList>
    </citation>
    <scope>NUCLEOTIDE SEQUENCE [LARGE SCALE GENOMIC DNA]</scope>
    <source>
        <strain evidence="13 14">CPC 39397</strain>
    </source>
</reference>
<dbReference type="Pfam" id="PF08221">
    <property type="entry name" value="HTH_9"/>
    <property type="match status" value="1"/>
</dbReference>
<evidence type="ECO:0000256" key="1">
    <source>
        <dbReference type="ARBA" id="ARBA00004123"/>
    </source>
</evidence>
<dbReference type="InterPro" id="IPR039748">
    <property type="entry name" value="RPC3"/>
</dbReference>
<dbReference type="InterPro" id="IPR013197">
    <property type="entry name" value="RNA_pol_III_RPC82-rel_HTH"/>
</dbReference>
<evidence type="ECO:0000256" key="5">
    <source>
        <dbReference type="ARBA" id="ARBA00023163"/>
    </source>
</evidence>
<dbReference type="Pfam" id="PF05645">
    <property type="entry name" value="RNA_pol_Rpc82"/>
    <property type="match status" value="1"/>
</dbReference>
<evidence type="ECO:0000256" key="9">
    <source>
        <dbReference type="SAM" id="MobiDB-lite"/>
    </source>
</evidence>
<evidence type="ECO:0000256" key="3">
    <source>
        <dbReference type="ARBA" id="ARBA00011206"/>
    </source>
</evidence>
<sequence length="632" mass="71196">MAEEHSRLCNLLIEDVYGELPAQVFKTLSVWGRLDLPTLVRNSELSPKHVRSGLVVLVQAHLVYHCATDADDQAFYDVNWDGAYNIMRAGRIVSIIEDRFGEGAGQAVSNLLQFGHARVGDLEDAYKFDSKTSGAVDSAAEHINGEDMPNGFHRPQNRKITTRAQLHSVLHQLLKSGFIARVDRRTFLAPADASNEAAAIVKREQFPDGKVTGPKASAAFAQAMTSLKRKWRDEADNTTAGVKRSAATNGNGPAAKRRRTNGGMANGVGNYEEDEEESVVLERDMVIKVNHEKCNVALRSQALERLAARSIGDVTAKVYGALLQLLERKIPRCHDDLEVYADEQEEESAQPSATTLDIGELLDPSIDLTTTIAEDDDMFNGARSRDVDEDTDMAVKHENYTNGFDTSASAFADRNKRLSQVEQHMALLAEHPRNFCAKISTRGKGEWRVNFPALARWMQCNEIEQTISARFGSIATRIARMLNAKGKLDEKQVANFTLMRQKDIRSIMAEMHEAGFLEAQEVPKDNSRQPSRTLFLWFFDMDRCRQLLLSTTYKAQARILQRMQFERDEVLPVIQKAERLDVVGHEEEFLTSSDKATLRRWREFEEKLLVQLERQDDLVALMRDFLGEQKLP</sequence>
<evidence type="ECO:0000256" key="4">
    <source>
        <dbReference type="ARBA" id="ARBA00022478"/>
    </source>
</evidence>
<comment type="subunit">
    <text evidence="3 8">Component of the RNA polymerase III (Pol III) complex consisting of 17 subunits.</text>
</comment>
<dbReference type="InterPro" id="IPR008806">
    <property type="entry name" value="RNA_pol_III_Rpc82_C"/>
</dbReference>
<dbReference type="Proteomes" id="UP001562354">
    <property type="component" value="Unassembled WGS sequence"/>
</dbReference>
<organism evidence="13 14">
    <name type="scientific">Neodothiora populina</name>
    <dbReference type="NCBI Taxonomy" id="2781224"/>
    <lineage>
        <taxon>Eukaryota</taxon>
        <taxon>Fungi</taxon>
        <taxon>Dikarya</taxon>
        <taxon>Ascomycota</taxon>
        <taxon>Pezizomycotina</taxon>
        <taxon>Dothideomycetes</taxon>
        <taxon>Dothideomycetidae</taxon>
        <taxon>Dothideales</taxon>
        <taxon>Dothioraceae</taxon>
        <taxon>Neodothiora</taxon>
    </lineage>
</organism>
<evidence type="ECO:0000256" key="8">
    <source>
        <dbReference type="RuleBase" id="RU367076"/>
    </source>
</evidence>
<feature type="domain" description="RNA polymerase III subunit RPC82-related helix-turn-helix" evidence="11">
    <location>
        <begin position="8"/>
        <end position="63"/>
    </location>
</feature>
<name>A0ABR3PK25_9PEZI</name>
<protein>
    <recommendedName>
        <fullName evidence="8">DNA-directed RNA polymerase III subunit RPC3</fullName>
        <shortName evidence="8">RNA polymerase III subunit C3</shortName>
    </recommendedName>
</protein>
<evidence type="ECO:0000313" key="14">
    <source>
        <dbReference type="Proteomes" id="UP001562354"/>
    </source>
</evidence>
<dbReference type="PANTHER" id="PTHR12949:SF0">
    <property type="entry name" value="DNA-DIRECTED RNA POLYMERASE III SUBUNIT RPC3"/>
    <property type="match status" value="1"/>
</dbReference>
<evidence type="ECO:0000256" key="6">
    <source>
        <dbReference type="ARBA" id="ARBA00023242"/>
    </source>
</evidence>
<evidence type="ECO:0000259" key="11">
    <source>
        <dbReference type="Pfam" id="PF08221"/>
    </source>
</evidence>
<dbReference type="InterPro" id="IPR055207">
    <property type="entry name" value="POLR3C_WHD"/>
</dbReference>
<keyword evidence="14" id="KW-1185">Reference proteome</keyword>
<comment type="function">
    <text evidence="7 8">DNA-dependent RNA polymerase catalyzes the transcription of DNA into RNA using the four ribonucleoside triphosphates as substrates. Specific core component of RNA polymerase III which synthesizes small RNAs, such as 5S rRNA and tRNAs.</text>
</comment>
<comment type="similarity">
    <text evidence="2 8">Belongs to the RNA polymerase beta chain family.</text>
</comment>
<evidence type="ECO:0000313" key="13">
    <source>
        <dbReference type="EMBL" id="KAL1306493.1"/>
    </source>
</evidence>
<keyword evidence="6 8" id="KW-0539">Nucleus</keyword>
<dbReference type="PANTHER" id="PTHR12949">
    <property type="entry name" value="RNA POLYMERASE III DNA DIRECTED -RELATED"/>
    <property type="match status" value="1"/>
</dbReference>
<dbReference type="Pfam" id="PF22536">
    <property type="entry name" value="WHD_POLR3C"/>
    <property type="match status" value="1"/>
</dbReference>
<dbReference type="Gene3D" id="1.10.10.10">
    <property type="entry name" value="Winged helix-like DNA-binding domain superfamily/Winged helix DNA-binding domain"/>
    <property type="match status" value="2"/>
</dbReference>
<evidence type="ECO:0000256" key="2">
    <source>
        <dbReference type="ARBA" id="ARBA00006835"/>
    </source>
</evidence>
<keyword evidence="4 8" id="KW-0240">DNA-directed RNA polymerase</keyword>
<proteinExistence type="inferred from homology"/>
<keyword evidence="5 8" id="KW-0804">Transcription</keyword>
<comment type="caution">
    <text evidence="13">The sequence shown here is derived from an EMBL/GenBank/DDBJ whole genome shotgun (WGS) entry which is preliminary data.</text>
</comment>
<comment type="subcellular location">
    <subcellularLocation>
        <location evidence="1 8">Nucleus</location>
    </subcellularLocation>
</comment>
<gene>
    <name evidence="13" type="ORF">AAFC00_005188</name>
</gene>
<dbReference type="InterPro" id="IPR036388">
    <property type="entry name" value="WH-like_DNA-bd_sf"/>
</dbReference>
<feature type="domain" description="RNA polymerase III Rpc82 C -terminal" evidence="10">
    <location>
        <begin position="170"/>
        <end position="455"/>
    </location>
</feature>